<accession>A0AC58U1W3</accession>
<proteinExistence type="predicted"/>
<gene>
    <name evidence="2" type="primary">LOC107765324</name>
</gene>
<name>A0AC58U1W3_TOBAC</name>
<dbReference type="RefSeq" id="XP_075103475.1">
    <property type="nucleotide sequence ID" value="XM_075247374.1"/>
</dbReference>
<evidence type="ECO:0000313" key="1">
    <source>
        <dbReference type="Proteomes" id="UP000790787"/>
    </source>
</evidence>
<sequence length="735" mass="84247">MGSNIVVGALFQEGTSQENLPIPPKKDENGQVIVSTDPLDLDDYTDEQSAAITVNAKAKNLLHNAISGEEYGKISSYEIAKEMWDKLEATYEGTNKVKETRINLLIRDYKLFQMKDGESVEEIFLRFSKILGDLKSFGRPTKNGEHVRKILKSLPTIWQPKVIALECQDLGKMSYDELRGDLIAFKKTHLDRKIQQEKKKTVAFKAIVAEPENEEEEEGGEQDENIAMLSQVITSMMRKNINSKRDSKKDSGEHGLMVDEGTDEEEDSGELGLMADEGTSEVRFPTYPNCYELQEFVDIALADIERVLNELRKIEREKKDWALKLEVYEIENDMLQDEVNELQLQLNGLRKSSSHSSVKSNQIAPHTSLIRTRNPTACSYCGKNGHNTNQCRNRIRVERGSENPNNPSCFYCEKLGHTSNRCRFKDNRRWEHRKKNRKGIWYLDRACSTHMTGDKQLFKTVTTLDGGTVTFGDKSKENVIGVGKVRFKKHCWFIEDESCKVILSGNRDRNVYTISNVDNLGKQTRSSFKIKNIVSTIKPLQLLHMDLFGPTRTASIGDRKYAFVIVDDFSCFTWVNFLSHKYEDLRNFEVLCKKAQRKKGYYIFTIRNDHGGEFESRDNLDKFDLKSDEGIFLGYSPSSRAYIVYNKRTLCIQESIHVIFVDTNPRSGCEKLPENEEISIVPKSVIVGKDSQDESTSQQNQSTEEHIRIQESSSAEQSTTREKEQITNIPNEWKR</sequence>
<organism evidence="1 2">
    <name type="scientific">Nicotiana tabacum</name>
    <name type="common">Common tobacco</name>
    <dbReference type="NCBI Taxonomy" id="4097"/>
    <lineage>
        <taxon>Eukaryota</taxon>
        <taxon>Viridiplantae</taxon>
        <taxon>Streptophyta</taxon>
        <taxon>Embryophyta</taxon>
        <taxon>Tracheophyta</taxon>
        <taxon>Spermatophyta</taxon>
        <taxon>Magnoliopsida</taxon>
        <taxon>eudicotyledons</taxon>
        <taxon>Gunneridae</taxon>
        <taxon>Pentapetalae</taxon>
        <taxon>asterids</taxon>
        <taxon>lamiids</taxon>
        <taxon>Solanales</taxon>
        <taxon>Solanaceae</taxon>
        <taxon>Nicotianoideae</taxon>
        <taxon>Nicotianeae</taxon>
        <taxon>Nicotiana</taxon>
    </lineage>
</organism>
<keyword evidence="1" id="KW-1185">Reference proteome</keyword>
<reference evidence="2" key="2">
    <citation type="submission" date="2025-08" db="UniProtKB">
        <authorList>
            <consortium name="RefSeq"/>
        </authorList>
    </citation>
    <scope>IDENTIFICATION</scope>
    <source>
        <tissue evidence="2">Leaf</tissue>
    </source>
</reference>
<reference evidence="1" key="1">
    <citation type="journal article" date="2014" name="Nat. Commun.">
        <title>The tobacco genome sequence and its comparison with those of tomato and potato.</title>
        <authorList>
            <person name="Sierro N."/>
            <person name="Battey J.N."/>
            <person name="Ouadi S."/>
            <person name="Bakaher N."/>
            <person name="Bovet L."/>
            <person name="Willig A."/>
            <person name="Goepfert S."/>
            <person name="Peitsch M.C."/>
            <person name="Ivanov N.V."/>
        </authorList>
    </citation>
    <scope>NUCLEOTIDE SEQUENCE [LARGE SCALE GENOMIC DNA]</scope>
</reference>
<dbReference type="Proteomes" id="UP000790787">
    <property type="component" value="Chromosome 24"/>
</dbReference>
<evidence type="ECO:0000313" key="2">
    <source>
        <dbReference type="RefSeq" id="XP_075103475.1"/>
    </source>
</evidence>
<protein>
    <submittedName>
        <fullName evidence="2">Uncharacterized protein LOC107765324</fullName>
    </submittedName>
</protein>